<sequence length="432" mass="49734">MRQGPVLSERSEPIKMSENKKINKRMSYSTKFKLNVISYAKEHGNRAAERQFGPPPTESMIRQWRKQEEHLLKMPKKKALRGKPAKWPNLEQRLKTWIMEQRQSGLCVSTKLIQYQARMFASEMKIVDFTGKAKWCFNFMRREGLAMRARTKLAQKMPPVYEDKIQQFHSYVIQLRKKYDFEPSQIANMDEVPLNFDVPSNRTVDVKGIKTVAIKTSGHEKTHYTAVLSCCADGTKLPPMLIFKRKTYPKETIPPGIIVQVHEKGWMNEDIMAIWFAKVWSRRPGGLLKRPALLVFDQFRAHLTEKTKRVAPDLRTQIAVIPGGLTGQLQPPDVSINKPFKALMREEWSRWIQKAGGNLTPTGRVKKPTITEVSNWVLNSRYGVKQNIHHVKSFKKCGISNAMDGTEDDLIYIDSDSVNSSDAIEVEETDIF</sequence>
<name>A0A9D3X3J9_9SAUR</name>
<dbReference type="Pfam" id="PF03184">
    <property type="entry name" value="DDE_1"/>
    <property type="match status" value="1"/>
</dbReference>
<dbReference type="EMBL" id="JAHDVG010000482">
    <property type="protein sequence ID" value="KAH1173164.1"/>
    <property type="molecule type" value="Genomic_DNA"/>
</dbReference>
<accession>A0A9D3X3J9</accession>
<evidence type="ECO:0000313" key="3">
    <source>
        <dbReference type="EMBL" id="KAH1173164.1"/>
    </source>
</evidence>
<protein>
    <recommendedName>
        <fullName evidence="2">HTH CENPB-type domain-containing protein</fullName>
    </recommendedName>
</protein>
<evidence type="ECO:0000313" key="4">
    <source>
        <dbReference type="Proteomes" id="UP000827986"/>
    </source>
</evidence>
<proteinExistence type="predicted"/>
<dbReference type="PROSITE" id="PS51253">
    <property type="entry name" value="HTH_CENPB"/>
    <property type="match status" value="1"/>
</dbReference>
<keyword evidence="1" id="KW-0238">DNA-binding</keyword>
<evidence type="ECO:0000256" key="1">
    <source>
        <dbReference type="ARBA" id="ARBA00023125"/>
    </source>
</evidence>
<dbReference type="InterPro" id="IPR006600">
    <property type="entry name" value="HTH_CenpB_DNA-bd_dom"/>
</dbReference>
<dbReference type="PANTHER" id="PTHR19303">
    <property type="entry name" value="TRANSPOSON"/>
    <property type="match status" value="1"/>
</dbReference>
<comment type="caution">
    <text evidence="3">The sequence shown here is derived from an EMBL/GenBank/DDBJ whole genome shotgun (WGS) entry which is preliminary data.</text>
</comment>
<dbReference type="Proteomes" id="UP000827986">
    <property type="component" value="Unassembled WGS sequence"/>
</dbReference>
<dbReference type="InterPro" id="IPR050863">
    <property type="entry name" value="CenT-Element_Derived"/>
</dbReference>
<dbReference type="Pfam" id="PF03221">
    <property type="entry name" value="HTH_Tnp_Tc5"/>
    <property type="match status" value="1"/>
</dbReference>
<dbReference type="AlphaFoldDB" id="A0A9D3X3J9"/>
<keyword evidence="4" id="KW-1185">Reference proteome</keyword>
<dbReference type="SMART" id="SM00674">
    <property type="entry name" value="CENPB"/>
    <property type="match status" value="1"/>
</dbReference>
<dbReference type="InterPro" id="IPR004875">
    <property type="entry name" value="DDE_SF_endonuclease_dom"/>
</dbReference>
<reference evidence="3" key="1">
    <citation type="submission" date="2021-09" db="EMBL/GenBank/DDBJ databases">
        <title>The genome of Mauremys mutica provides insights into the evolution of semi-aquatic lifestyle.</title>
        <authorList>
            <person name="Gong S."/>
            <person name="Gao Y."/>
        </authorList>
    </citation>
    <scope>NUCLEOTIDE SEQUENCE</scope>
    <source>
        <strain evidence="3">MM-2020</strain>
        <tissue evidence="3">Muscle</tissue>
    </source>
</reference>
<dbReference type="GO" id="GO:0005634">
    <property type="term" value="C:nucleus"/>
    <property type="evidence" value="ECO:0007669"/>
    <property type="project" value="TreeGrafter"/>
</dbReference>
<dbReference type="GO" id="GO:0003677">
    <property type="term" value="F:DNA binding"/>
    <property type="evidence" value="ECO:0007669"/>
    <property type="project" value="UniProtKB-KW"/>
</dbReference>
<dbReference type="InterPro" id="IPR009057">
    <property type="entry name" value="Homeodomain-like_sf"/>
</dbReference>
<organism evidence="3 4">
    <name type="scientific">Mauremys mutica</name>
    <name type="common">yellowpond turtle</name>
    <dbReference type="NCBI Taxonomy" id="74926"/>
    <lineage>
        <taxon>Eukaryota</taxon>
        <taxon>Metazoa</taxon>
        <taxon>Chordata</taxon>
        <taxon>Craniata</taxon>
        <taxon>Vertebrata</taxon>
        <taxon>Euteleostomi</taxon>
        <taxon>Archelosauria</taxon>
        <taxon>Testudinata</taxon>
        <taxon>Testudines</taxon>
        <taxon>Cryptodira</taxon>
        <taxon>Durocryptodira</taxon>
        <taxon>Testudinoidea</taxon>
        <taxon>Geoemydidae</taxon>
        <taxon>Geoemydinae</taxon>
        <taxon>Mauremys</taxon>
    </lineage>
</organism>
<dbReference type="PANTHER" id="PTHR19303:SF74">
    <property type="entry name" value="POGO TRANSPOSABLE ELEMENT WITH KRAB DOMAIN"/>
    <property type="match status" value="1"/>
</dbReference>
<dbReference type="SUPFAM" id="SSF46689">
    <property type="entry name" value="Homeodomain-like"/>
    <property type="match status" value="1"/>
</dbReference>
<dbReference type="Gene3D" id="1.10.10.60">
    <property type="entry name" value="Homeodomain-like"/>
    <property type="match status" value="1"/>
</dbReference>
<gene>
    <name evidence="3" type="ORF">KIL84_017003</name>
</gene>
<feature type="domain" description="HTH CENPB-type" evidence="2">
    <location>
        <begin position="78"/>
        <end position="149"/>
    </location>
</feature>
<evidence type="ECO:0000259" key="2">
    <source>
        <dbReference type="PROSITE" id="PS51253"/>
    </source>
</evidence>